<proteinExistence type="predicted"/>
<gene>
    <name evidence="1" type="ORF">M378DRAFT_796832</name>
</gene>
<name>A0A0C2WD29_AMAMK</name>
<dbReference type="HOGENOM" id="CLU_2385691_0_0_1"/>
<protein>
    <submittedName>
        <fullName evidence="1">Uncharacterized protein</fullName>
    </submittedName>
</protein>
<evidence type="ECO:0000313" key="2">
    <source>
        <dbReference type="Proteomes" id="UP000054549"/>
    </source>
</evidence>
<dbReference type="Proteomes" id="UP000054549">
    <property type="component" value="Unassembled WGS sequence"/>
</dbReference>
<organism evidence="1 2">
    <name type="scientific">Amanita muscaria (strain Koide BX008)</name>
    <dbReference type="NCBI Taxonomy" id="946122"/>
    <lineage>
        <taxon>Eukaryota</taxon>
        <taxon>Fungi</taxon>
        <taxon>Dikarya</taxon>
        <taxon>Basidiomycota</taxon>
        <taxon>Agaricomycotina</taxon>
        <taxon>Agaricomycetes</taxon>
        <taxon>Agaricomycetidae</taxon>
        <taxon>Agaricales</taxon>
        <taxon>Pluteineae</taxon>
        <taxon>Amanitaceae</taxon>
        <taxon>Amanita</taxon>
    </lineage>
</organism>
<evidence type="ECO:0000313" key="1">
    <source>
        <dbReference type="EMBL" id="KIL54476.1"/>
    </source>
</evidence>
<sequence length="94" mass="11229">MLTYDSLLSRYQLNNLSMCQRCQQSSILRRGIKNLWPMAMASMSFLRNSKNNEKTLRKSSFHDDLDNEQTAKKYIYTWSMEGVWFTDSRYYYAG</sequence>
<keyword evidence="2" id="KW-1185">Reference proteome</keyword>
<dbReference type="EMBL" id="KN818734">
    <property type="protein sequence ID" value="KIL54476.1"/>
    <property type="molecule type" value="Genomic_DNA"/>
</dbReference>
<reference evidence="1 2" key="1">
    <citation type="submission" date="2014-04" db="EMBL/GenBank/DDBJ databases">
        <title>Evolutionary Origins and Diversification of the Mycorrhizal Mutualists.</title>
        <authorList>
            <consortium name="DOE Joint Genome Institute"/>
            <consortium name="Mycorrhizal Genomics Consortium"/>
            <person name="Kohler A."/>
            <person name="Kuo A."/>
            <person name="Nagy L.G."/>
            <person name="Floudas D."/>
            <person name="Copeland A."/>
            <person name="Barry K.W."/>
            <person name="Cichocki N."/>
            <person name="Veneault-Fourrey C."/>
            <person name="LaButti K."/>
            <person name="Lindquist E.A."/>
            <person name="Lipzen A."/>
            <person name="Lundell T."/>
            <person name="Morin E."/>
            <person name="Murat C."/>
            <person name="Riley R."/>
            <person name="Ohm R."/>
            <person name="Sun H."/>
            <person name="Tunlid A."/>
            <person name="Henrissat B."/>
            <person name="Grigoriev I.V."/>
            <person name="Hibbett D.S."/>
            <person name="Martin F."/>
        </authorList>
    </citation>
    <scope>NUCLEOTIDE SEQUENCE [LARGE SCALE GENOMIC DNA]</scope>
    <source>
        <strain evidence="1 2">Koide BX008</strain>
    </source>
</reference>
<dbReference type="InParanoid" id="A0A0C2WD29"/>
<accession>A0A0C2WD29</accession>
<dbReference type="AlphaFoldDB" id="A0A0C2WD29"/>